<dbReference type="AlphaFoldDB" id="A0A0D0NQE8"/>
<keyword evidence="11" id="KW-0560">Oxidoreductase</keyword>
<evidence type="ECO:0000256" key="9">
    <source>
        <dbReference type="ARBA" id="ARBA00023136"/>
    </source>
</evidence>
<dbReference type="InterPro" id="IPR000701">
    <property type="entry name" value="SuccDH_FuR_B_TM-su"/>
</dbReference>
<name>A0A0D0NQE8_9RHOB</name>
<proteinExistence type="predicted"/>
<evidence type="ECO:0000256" key="5">
    <source>
        <dbReference type="ARBA" id="ARBA00022692"/>
    </source>
</evidence>
<dbReference type="SUPFAM" id="SSF81343">
    <property type="entry name" value="Fumarate reductase respiratory complex transmembrane subunits"/>
    <property type="match status" value="1"/>
</dbReference>
<dbReference type="GO" id="GO:0016020">
    <property type="term" value="C:membrane"/>
    <property type="evidence" value="ECO:0007669"/>
    <property type="project" value="UniProtKB-SubCell"/>
</dbReference>
<keyword evidence="7 10" id="KW-1133">Transmembrane helix</keyword>
<dbReference type="EMBL" id="AONG01000005">
    <property type="protein sequence ID" value="KIQ70500.1"/>
    <property type="molecule type" value="Genomic_DNA"/>
</dbReference>
<dbReference type="EC" id="1.3.5.1" evidence="11"/>
<dbReference type="Proteomes" id="UP000035100">
    <property type="component" value="Unassembled WGS sequence"/>
</dbReference>
<comment type="subcellular location">
    <subcellularLocation>
        <location evidence="3">Membrane</location>
    </subcellularLocation>
</comment>
<evidence type="ECO:0000256" key="1">
    <source>
        <dbReference type="ARBA" id="ARBA00001971"/>
    </source>
</evidence>
<dbReference type="PATRIC" id="fig|1123501.6.peg.944"/>
<evidence type="ECO:0000256" key="2">
    <source>
        <dbReference type="ARBA" id="ARBA00004050"/>
    </source>
</evidence>
<keyword evidence="9 10" id="KW-0472">Membrane</keyword>
<dbReference type="RefSeq" id="WP_018304244.1">
    <property type="nucleotide sequence ID" value="NZ_KB902312.1"/>
</dbReference>
<dbReference type="GO" id="GO:0008177">
    <property type="term" value="F:succinate dehydrogenase (quinone) activity"/>
    <property type="evidence" value="ECO:0007669"/>
    <property type="project" value="UniProtKB-EC"/>
</dbReference>
<evidence type="ECO:0000256" key="3">
    <source>
        <dbReference type="ARBA" id="ARBA00004370"/>
    </source>
</evidence>
<feature type="transmembrane region" description="Helical" evidence="10">
    <location>
        <begin position="100"/>
        <end position="122"/>
    </location>
</feature>
<evidence type="ECO:0000256" key="8">
    <source>
        <dbReference type="ARBA" id="ARBA00023004"/>
    </source>
</evidence>
<sequence>MPYMTDRKRAVGLGSSKSGTEHHWSMTLSSVGLLILVPLFVFTFGPALGLPYEEMVLYYSRPFPALVAGLTFVVGFHHFRGGAEIMLEDYVGGFARKASLAILACLSYGLMAAGLFAVLRLAL</sequence>
<comment type="cofactor">
    <cofactor evidence="1">
        <name>heme</name>
        <dbReference type="ChEBI" id="CHEBI:30413"/>
    </cofactor>
</comment>
<reference evidence="11 12" key="1">
    <citation type="submission" date="2013-01" db="EMBL/GenBank/DDBJ databases">
        <authorList>
            <person name="Fiebig A."/>
            <person name="Goeker M."/>
            <person name="Klenk H.-P.P."/>
        </authorList>
    </citation>
    <scope>NUCLEOTIDE SEQUENCE [LARGE SCALE GENOMIC DNA]</scope>
    <source>
        <strain evidence="11 12">DSM 24838</strain>
    </source>
</reference>
<evidence type="ECO:0000256" key="10">
    <source>
        <dbReference type="SAM" id="Phobius"/>
    </source>
</evidence>
<evidence type="ECO:0000313" key="11">
    <source>
        <dbReference type="EMBL" id="KIQ70500.1"/>
    </source>
</evidence>
<keyword evidence="5 10" id="KW-0812">Transmembrane</keyword>
<dbReference type="STRING" id="1123501.Wenmar_00876"/>
<dbReference type="eggNOG" id="COG2142">
    <property type="taxonomic scope" value="Bacteria"/>
</dbReference>
<evidence type="ECO:0000256" key="4">
    <source>
        <dbReference type="ARBA" id="ARBA00022617"/>
    </source>
</evidence>
<keyword evidence="4" id="KW-0349">Heme</keyword>
<keyword evidence="12" id="KW-1185">Reference proteome</keyword>
<dbReference type="CDD" id="cd03495">
    <property type="entry name" value="SQR_TypeC_SdhD_like"/>
    <property type="match status" value="1"/>
</dbReference>
<keyword evidence="6" id="KW-0479">Metal-binding</keyword>
<accession>A0A0D0NQE8</accession>
<protein>
    <submittedName>
        <fullName evidence="11">Succinate dehydrogenase subunit D</fullName>
        <ecNumber evidence="11">1.3.5.1</ecNumber>
    </submittedName>
</protein>
<keyword evidence="8" id="KW-0408">Iron</keyword>
<feature type="transmembrane region" description="Helical" evidence="10">
    <location>
        <begin position="31"/>
        <end position="50"/>
    </location>
</feature>
<dbReference type="Pfam" id="PF01127">
    <property type="entry name" value="Sdh_cyt"/>
    <property type="match status" value="1"/>
</dbReference>
<evidence type="ECO:0000256" key="7">
    <source>
        <dbReference type="ARBA" id="ARBA00022989"/>
    </source>
</evidence>
<dbReference type="GO" id="GO:0046872">
    <property type="term" value="F:metal ion binding"/>
    <property type="evidence" value="ECO:0007669"/>
    <property type="project" value="UniProtKB-KW"/>
</dbReference>
<gene>
    <name evidence="11" type="ORF">Wenmar_00876</name>
</gene>
<dbReference type="Gene3D" id="1.20.1300.10">
    <property type="entry name" value="Fumarate reductase/succinate dehydrogenase, transmembrane subunit"/>
    <property type="match status" value="1"/>
</dbReference>
<organism evidence="11 12">
    <name type="scientific">Wenxinia marina DSM 24838</name>
    <dbReference type="NCBI Taxonomy" id="1123501"/>
    <lineage>
        <taxon>Bacteria</taxon>
        <taxon>Pseudomonadati</taxon>
        <taxon>Pseudomonadota</taxon>
        <taxon>Alphaproteobacteria</taxon>
        <taxon>Rhodobacterales</taxon>
        <taxon>Roseobacteraceae</taxon>
        <taxon>Wenxinia</taxon>
    </lineage>
</organism>
<comment type="caution">
    <text evidence="11">The sequence shown here is derived from an EMBL/GenBank/DDBJ whole genome shotgun (WGS) entry which is preliminary data.</text>
</comment>
<evidence type="ECO:0000313" key="12">
    <source>
        <dbReference type="Proteomes" id="UP000035100"/>
    </source>
</evidence>
<dbReference type="InterPro" id="IPR034804">
    <property type="entry name" value="SQR/QFR_C/D"/>
</dbReference>
<comment type="function">
    <text evidence="2">Membrane-anchoring subunit of succinate dehydrogenase (SDH).</text>
</comment>
<feature type="transmembrane region" description="Helical" evidence="10">
    <location>
        <begin position="62"/>
        <end position="79"/>
    </location>
</feature>
<evidence type="ECO:0000256" key="6">
    <source>
        <dbReference type="ARBA" id="ARBA00022723"/>
    </source>
</evidence>
<dbReference type="OrthoDB" id="9809280at2"/>